<proteinExistence type="predicted"/>
<evidence type="ECO:0000313" key="2">
    <source>
        <dbReference type="EMBL" id="KUG04802.1"/>
    </source>
</evidence>
<feature type="transmembrane region" description="Helical" evidence="1">
    <location>
        <begin position="186"/>
        <end position="209"/>
    </location>
</feature>
<accession>A0A0W8E828</accession>
<keyword evidence="1" id="KW-1133">Transmembrane helix</keyword>
<evidence type="ECO:0000256" key="1">
    <source>
        <dbReference type="SAM" id="Phobius"/>
    </source>
</evidence>
<protein>
    <submittedName>
        <fullName evidence="2">Uncharacterized protein</fullName>
    </submittedName>
</protein>
<name>A0A0W8E828_9ZZZZ</name>
<gene>
    <name evidence="2" type="ORF">ASZ90_017783</name>
</gene>
<keyword evidence="1" id="KW-0472">Membrane</keyword>
<feature type="transmembrane region" description="Helical" evidence="1">
    <location>
        <begin position="133"/>
        <end position="153"/>
    </location>
</feature>
<reference evidence="2" key="1">
    <citation type="journal article" date="2015" name="Proc. Natl. Acad. Sci. U.S.A.">
        <title>Networks of energetic and metabolic interactions define dynamics in microbial communities.</title>
        <authorList>
            <person name="Embree M."/>
            <person name="Liu J.K."/>
            <person name="Al-Bassam M.M."/>
            <person name="Zengler K."/>
        </authorList>
    </citation>
    <scope>NUCLEOTIDE SEQUENCE</scope>
</reference>
<keyword evidence="1" id="KW-0812">Transmembrane</keyword>
<dbReference type="AlphaFoldDB" id="A0A0W8E828"/>
<feature type="transmembrane region" description="Helical" evidence="1">
    <location>
        <begin position="215"/>
        <end position="238"/>
    </location>
</feature>
<comment type="caution">
    <text evidence="2">The sequence shown here is derived from an EMBL/GenBank/DDBJ whole genome shotgun (WGS) entry which is preliminary data.</text>
</comment>
<dbReference type="EMBL" id="LNQE01001839">
    <property type="protein sequence ID" value="KUG04802.1"/>
    <property type="molecule type" value="Genomic_DNA"/>
</dbReference>
<organism evidence="2">
    <name type="scientific">hydrocarbon metagenome</name>
    <dbReference type="NCBI Taxonomy" id="938273"/>
    <lineage>
        <taxon>unclassified sequences</taxon>
        <taxon>metagenomes</taxon>
        <taxon>ecological metagenomes</taxon>
    </lineage>
</organism>
<sequence length="251" mass="29007">MLVKNEDIKNDSKAWIDYNTAKELNSWTGDTLWVPFYIQKDDYEPIQQLNMEVKVEGILKPYNNLYTAKSGLIVIETSTVESFLQTNNIYINDGNVGLGKRLLISDIPENYLNIINISLSHCIKKENNTFDNVLLIIKVLSILIALTFSFLLLKKEDTQLYNSVTNPITIFQMLGVQQKQIQQSLIIVKSFIFFSSLLLSLFITKYFIFGFIFEMYFSTIMLWMNLFVQSIVFFLVLYSSINNTSEIGAFL</sequence>